<evidence type="ECO:0000313" key="2">
    <source>
        <dbReference type="EMBL" id="QIA16092.1"/>
    </source>
</evidence>
<protein>
    <submittedName>
        <fullName evidence="2">Triple gene block protein 1</fullName>
    </submittedName>
</protein>
<dbReference type="GO" id="GO:0005524">
    <property type="term" value="F:ATP binding"/>
    <property type="evidence" value="ECO:0007669"/>
    <property type="project" value="InterPro"/>
</dbReference>
<evidence type="ECO:0000313" key="3">
    <source>
        <dbReference type="EMBL" id="QJS39011.1"/>
    </source>
</evidence>
<dbReference type="EMBL" id="MN243731">
    <property type="protein sequence ID" value="QIA16092.1"/>
    <property type="molecule type" value="Genomic_RNA"/>
</dbReference>
<proteinExistence type="predicted"/>
<dbReference type="EMBL" id="MN428639">
    <property type="protein sequence ID" value="QJS39011.1"/>
    <property type="molecule type" value="Genomic_RNA"/>
</dbReference>
<dbReference type="InterPro" id="IPR027351">
    <property type="entry name" value="(+)RNA_virus_helicase_core_dom"/>
</dbReference>
<reference evidence="2" key="3">
    <citation type="journal article" date="2020" name="Plant Dis.">
        <title>First Report of Cassava common mosaic virus Infecting Cassava in Mainland China.</title>
        <authorList>
            <person name="Tuo D.C."/>
            <person name="Zhao G.Y."/>
            <person name="Yan P."/>
            <person name="Li R.M."/>
            <person name="Chen X."/>
            <person name="Wang W.Q."/>
            <person name="Li X.Y."/>
            <person name="Yao Y."/>
            <person name="Cui H.G."/>
            <person name="Shen W.T."/>
            <person name="Zhou P."/>
        </authorList>
    </citation>
    <scope>NUCLEOTIDE SEQUENCE</scope>
    <source>
        <strain evidence="2">Hainan-DZ</strain>
    </source>
</reference>
<evidence type="ECO:0000259" key="1">
    <source>
        <dbReference type="PROSITE" id="PS51657"/>
    </source>
</evidence>
<accession>A0A6C0RLA9</accession>
<sequence>MDSFVDELTVAGFTRTSLPFSKPLVVHAVAGAGKSTVLRNFCRLEPTAVAYTHGKPDPPNLEQTHIRVVQNPVKGHFCLLDEYTAQGVSNIEGWSALLADPLQHDSPALRPHFVKYLSHRICPKTATLLQGLGIKIQSARQDEARIDFTGLFDGPIIGTVIHLDQTAKKLASSHGIQSYCPRELRSFETEVVTVLSTSPITELNDKVGLYIACTRHTKALHVRAPPPYPSN</sequence>
<reference evidence="2" key="1">
    <citation type="submission" date="2019-07" db="EMBL/GenBank/DDBJ databases">
        <authorList>
            <person name="Tuo D."/>
            <person name="Shen W."/>
            <person name="Yan P."/>
            <person name="Zhou P."/>
        </authorList>
    </citation>
    <scope>NUCLEOTIDE SEQUENCE</scope>
    <source>
        <strain evidence="2">Hainan-DZ</strain>
    </source>
</reference>
<dbReference type="PROSITE" id="PS51657">
    <property type="entry name" value="PSRV_HELICASE"/>
    <property type="match status" value="1"/>
</dbReference>
<organism evidence="2">
    <name type="scientific">Cassava common mosaic virus</name>
    <dbReference type="NCBI Taxonomy" id="39046"/>
    <lineage>
        <taxon>Viruses</taxon>
        <taxon>Riboviria</taxon>
        <taxon>Orthornavirae</taxon>
        <taxon>Kitrinoviricota</taxon>
        <taxon>Alsuviricetes</taxon>
        <taxon>Tymovirales</taxon>
        <taxon>Alphaflexiviridae</taxon>
        <taxon>Potexvirus</taxon>
        <taxon>Potexvirus marmormanihotis</taxon>
    </lineage>
</organism>
<reference evidence="3" key="2">
    <citation type="submission" date="2019-09" db="EMBL/GenBank/DDBJ databases">
        <title>First report of Cassava common mosaic virus infecting cassava in China.</title>
        <authorList>
            <person name="Yao Y."/>
            <person name="Lu X.H."/>
            <person name="Wang Y.J."/>
            <person name="Geng M.T."/>
            <person name="Li R.M."/>
            <person name="Liu J."/>
            <person name="Hu X.W."/>
            <person name="Guo J.C."/>
        </authorList>
    </citation>
    <scope>NUCLEOTIDE SEQUENCE</scope>
    <source>
        <strain evidence="3">China</strain>
    </source>
</reference>
<gene>
    <name evidence="2" type="primary">TGBp1</name>
</gene>
<name>A0A6C0RLA9_9VIRU</name>
<dbReference type="Pfam" id="PF01443">
    <property type="entry name" value="Viral_helicase1"/>
    <property type="match status" value="1"/>
</dbReference>
<feature type="domain" description="(+)RNA virus helicase C-terminal" evidence="1">
    <location>
        <begin position="1"/>
        <end position="231"/>
    </location>
</feature>